<dbReference type="Gene3D" id="3.30.360.10">
    <property type="entry name" value="Dihydrodipicolinate Reductase, domain 2"/>
    <property type="match status" value="1"/>
</dbReference>
<keyword evidence="3" id="KW-1185">Reference proteome</keyword>
<dbReference type="PANTHER" id="PTHR43818">
    <property type="entry name" value="BCDNA.GH03377"/>
    <property type="match status" value="1"/>
</dbReference>
<evidence type="ECO:0000313" key="3">
    <source>
        <dbReference type="Proteomes" id="UP000247099"/>
    </source>
</evidence>
<dbReference type="InterPro" id="IPR000683">
    <property type="entry name" value="Gfo/Idh/MocA-like_OxRdtase_N"/>
</dbReference>
<reference evidence="2 3" key="1">
    <citation type="submission" date="2018-05" db="EMBL/GenBank/DDBJ databases">
        <title>Coraliomargarita sinensis sp. nov., isolated from a marine solar saltern.</title>
        <authorList>
            <person name="Zhou L.Y."/>
        </authorList>
    </citation>
    <scope>NUCLEOTIDE SEQUENCE [LARGE SCALE GENOMIC DNA]</scope>
    <source>
        <strain evidence="2 3">WN38</strain>
    </source>
</reference>
<dbReference type="SUPFAM" id="SSF55347">
    <property type="entry name" value="Glyceraldehyde-3-phosphate dehydrogenase-like, C-terminal domain"/>
    <property type="match status" value="1"/>
</dbReference>
<organism evidence="2 3">
    <name type="scientific">Coraliomargarita sinensis</name>
    <dbReference type="NCBI Taxonomy" id="2174842"/>
    <lineage>
        <taxon>Bacteria</taxon>
        <taxon>Pseudomonadati</taxon>
        <taxon>Verrucomicrobiota</taxon>
        <taxon>Opitutia</taxon>
        <taxon>Puniceicoccales</taxon>
        <taxon>Coraliomargaritaceae</taxon>
        <taxon>Coraliomargarita</taxon>
    </lineage>
</organism>
<dbReference type="InterPro" id="IPR050463">
    <property type="entry name" value="Gfo/Idh/MocA_oxidrdct_glycsds"/>
</dbReference>
<dbReference type="SUPFAM" id="SSF51735">
    <property type="entry name" value="NAD(P)-binding Rossmann-fold domains"/>
    <property type="match status" value="1"/>
</dbReference>
<dbReference type="EMBL" id="QHJQ01000004">
    <property type="protein sequence ID" value="PXA04379.1"/>
    <property type="molecule type" value="Genomic_DNA"/>
</dbReference>
<gene>
    <name evidence="2" type="ORF">DDZ13_07555</name>
</gene>
<dbReference type="RefSeq" id="WP_110130831.1">
    <property type="nucleotide sequence ID" value="NZ_QHJQ01000004.1"/>
</dbReference>
<evidence type="ECO:0000313" key="2">
    <source>
        <dbReference type="EMBL" id="PXA04379.1"/>
    </source>
</evidence>
<dbReference type="InterPro" id="IPR036291">
    <property type="entry name" value="NAD(P)-bd_dom_sf"/>
</dbReference>
<dbReference type="OrthoDB" id="179055at2"/>
<proteinExistence type="predicted"/>
<dbReference type="PANTHER" id="PTHR43818:SF10">
    <property type="entry name" value="NADH-DEPENDENT DEHYDROGENASE-RELATED"/>
    <property type="match status" value="1"/>
</dbReference>
<dbReference type="Gene3D" id="3.40.50.720">
    <property type="entry name" value="NAD(P)-binding Rossmann-like Domain"/>
    <property type="match status" value="1"/>
</dbReference>
<name>A0A317ZKN4_9BACT</name>
<feature type="domain" description="Gfo/Idh/MocA-like oxidoreductase N-terminal" evidence="1">
    <location>
        <begin position="33"/>
        <end position="134"/>
    </location>
</feature>
<protein>
    <submittedName>
        <fullName evidence="2">Gfo/Idh/MocA family oxidoreductase</fullName>
    </submittedName>
</protein>
<dbReference type="Pfam" id="PF01408">
    <property type="entry name" value="GFO_IDH_MocA"/>
    <property type="match status" value="1"/>
</dbReference>
<dbReference type="InParanoid" id="A0A317ZKN4"/>
<sequence length="442" mass="49427">MNRRHFISRTGLAAGLTILPSGLLRGQSANDKLNIALIGVWGRGTAHHGWLAQENVVALCDVDGEHLGLALKKFPKAKTYTDWRKCLEQKDLDAVVIATPDHHHAFISNWALNRDLHVYCEKPLAITVEEARTVRANWLGKKGKLATQVGTQMHAQPNYARMKEMILDGAIGDLQGVIGWGNRKIPREGYYAAEGKPPPYLDWNLWLGPAEKHAYSPKYFAGGDRGSNCLEWNMFRDFGIGQMGDMGSHMMDLCWNGIDANFPTSIRASGGPFNPEVTPVKLEAHFEHPANDWRGPIRLSWYQGGALPRSPYRGIDLDAIGHGAMFKGDKGFIIADYYKRLLIPSGKEADLSYYTPRTIEDQLPEIGKFHQNWLDACKDPAKSTCCDFEYSSQYIEQMLLGLVAHQVGEPLDYDGRVGRITNHDGANSLLRKKYRPGWVLNG</sequence>
<evidence type="ECO:0000259" key="1">
    <source>
        <dbReference type="Pfam" id="PF01408"/>
    </source>
</evidence>
<dbReference type="AlphaFoldDB" id="A0A317ZKN4"/>
<dbReference type="Proteomes" id="UP000247099">
    <property type="component" value="Unassembled WGS sequence"/>
</dbReference>
<comment type="caution">
    <text evidence="2">The sequence shown here is derived from an EMBL/GenBank/DDBJ whole genome shotgun (WGS) entry which is preliminary data.</text>
</comment>
<dbReference type="GO" id="GO:0000166">
    <property type="term" value="F:nucleotide binding"/>
    <property type="evidence" value="ECO:0007669"/>
    <property type="project" value="InterPro"/>
</dbReference>
<accession>A0A317ZKN4</accession>